<comment type="caution">
    <text evidence="1">The sequence shown here is derived from an EMBL/GenBank/DDBJ whole genome shotgun (WGS) entry which is preliminary data.</text>
</comment>
<protein>
    <recommendedName>
        <fullName evidence="3">Roadblock/LC7 domain-containing protein</fullName>
    </recommendedName>
</protein>
<dbReference type="EMBL" id="JBEUWX010000002">
    <property type="protein sequence ID" value="MFA9949680.1"/>
    <property type="molecule type" value="Genomic_DNA"/>
</dbReference>
<proteinExistence type="predicted"/>
<reference evidence="2" key="1">
    <citation type="submission" date="2024-06" db="EMBL/GenBank/DDBJ databases">
        <title>Radixoralia hellwigii gen. nov., sp nov., isolated from a root canal in the human oral cavity.</title>
        <authorList>
            <person name="Bartsch S."/>
            <person name="Wittmer A."/>
            <person name="Schulz A.-K."/>
            <person name="Neumann-Schaal M."/>
            <person name="Wolf J."/>
            <person name="Gronow S."/>
            <person name="Tennert C."/>
            <person name="Haecker G."/>
            <person name="Cieplik F."/>
            <person name="Al-Ahmad A."/>
        </authorList>
    </citation>
    <scope>NUCLEOTIDE SEQUENCE [LARGE SCALE GENOMIC DNA]</scope>
    <source>
        <strain evidence="2">Wk13</strain>
    </source>
</reference>
<gene>
    <name evidence="1" type="ORF">ABCS64_04935</name>
</gene>
<evidence type="ECO:0000313" key="1">
    <source>
        <dbReference type="EMBL" id="MFA9949680.1"/>
    </source>
</evidence>
<evidence type="ECO:0000313" key="2">
    <source>
        <dbReference type="Proteomes" id="UP001574673"/>
    </source>
</evidence>
<dbReference type="Proteomes" id="UP001574673">
    <property type="component" value="Unassembled WGS sequence"/>
</dbReference>
<sequence length="213" mass="23577">MNDTSHRLIPGMYLLPSPAGAFKVISEPESNRLRNFLLALLDQQGKAQANDSNLCQWSGLPSIEEAREFVWRLQSLGWIQAMHEPYQFPSEPFQETLPTLLPPLSREGKILLADTQGFYLYSSGFPHETAEELSALSADLANMHARRAGALNRNLGLPGSAWALTNAAGHAQLGFWPVFVGPERFVLVIAGAPAFNQPQLVELAFVLHQRFGR</sequence>
<dbReference type="SUPFAM" id="SSF103196">
    <property type="entry name" value="Roadblock/LC7 domain"/>
    <property type="match status" value="1"/>
</dbReference>
<dbReference type="RefSeq" id="WP_418890790.1">
    <property type="nucleotide sequence ID" value="NZ_JBEUWX010000002.1"/>
</dbReference>
<keyword evidence="2" id="KW-1185">Reference proteome</keyword>
<accession>A0ABV4UF42</accession>
<name>A0ABV4UF42_9RHOO</name>
<organism evidence="1 2">
    <name type="scientific">Dentiradicibacter hellwigii</name>
    <dbReference type="NCBI Taxonomy" id="3149053"/>
    <lineage>
        <taxon>Bacteria</taxon>
        <taxon>Pseudomonadati</taxon>
        <taxon>Pseudomonadota</taxon>
        <taxon>Betaproteobacteria</taxon>
        <taxon>Rhodocyclales</taxon>
        <taxon>Rhodocyclaceae</taxon>
        <taxon>Dentiradicibacter</taxon>
    </lineage>
</organism>
<evidence type="ECO:0008006" key="3">
    <source>
        <dbReference type="Google" id="ProtNLM"/>
    </source>
</evidence>